<proteinExistence type="inferred from homology"/>
<dbReference type="GO" id="GO:0005794">
    <property type="term" value="C:Golgi apparatus"/>
    <property type="evidence" value="ECO:0007669"/>
    <property type="project" value="TreeGrafter"/>
</dbReference>
<dbReference type="PANTHER" id="PTHR16011">
    <property type="entry name" value="IFT57/HIPPI"/>
    <property type="match status" value="1"/>
</dbReference>
<name>A0A0G4I6F1_9ALVE</name>
<evidence type="ECO:0000313" key="7">
    <source>
        <dbReference type="EMBL" id="CEM52615.1"/>
    </source>
</evidence>
<protein>
    <recommendedName>
        <fullName evidence="8">Intraflagellar transport protein 57</fullName>
    </recommendedName>
</protein>
<dbReference type="AlphaFoldDB" id="A0A0G4I6F1"/>
<keyword evidence="5" id="KW-0175">Coiled coil</keyword>
<dbReference type="GO" id="GO:0030992">
    <property type="term" value="C:intraciliary transport particle B"/>
    <property type="evidence" value="ECO:0007669"/>
    <property type="project" value="TreeGrafter"/>
</dbReference>
<dbReference type="GO" id="GO:0042073">
    <property type="term" value="P:intraciliary transport"/>
    <property type="evidence" value="ECO:0007669"/>
    <property type="project" value="TreeGrafter"/>
</dbReference>
<evidence type="ECO:0008006" key="8">
    <source>
        <dbReference type="Google" id="ProtNLM"/>
    </source>
</evidence>
<keyword evidence="4" id="KW-0966">Cell projection</keyword>
<keyword evidence="3" id="KW-0969">Cilium</keyword>
<feature type="region of interest" description="Disordered" evidence="6">
    <location>
        <begin position="1"/>
        <end position="32"/>
    </location>
</feature>
<feature type="coiled-coil region" evidence="5">
    <location>
        <begin position="350"/>
        <end position="404"/>
    </location>
</feature>
<dbReference type="GO" id="GO:0005929">
    <property type="term" value="C:cilium"/>
    <property type="evidence" value="ECO:0007669"/>
    <property type="project" value="UniProtKB-SubCell"/>
</dbReference>
<dbReference type="Pfam" id="PF10498">
    <property type="entry name" value="IFT57"/>
    <property type="match status" value="1"/>
</dbReference>
<comment type="subcellular location">
    <subcellularLocation>
        <location evidence="1">Cell projection</location>
        <location evidence="1">Cilium</location>
    </subcellularLocation>
</comment>
<feature type="region of interest" description="Disordered" evidence="6">
    <location>
        <begin position="418"/>
        <end position="440"/>
    </location>
</feature>
<dbReference type="InterPro" id="IPR019530">
    <property type="entry name" value="Intra-flagellar_transport_57"/>
</dbReference>
<evidence type="ECO:0000256" key="1">
    <source>
        <dbReference type="ARBA" id="ARBA00004138"/>
    </source>
</evidence>
<gene>
    <name evidence="7" type="ORF">Cvel_11395</name>
</gene>
<dbReference type="PANTHER" id="PTHR16011:SF0">
    <property type="entry name" value="INTRAFLAGELLAR TRANSPORT PROTEIN 57 HOMOLOG"/>
    <property type="match status" value="1"/>
</dbReference>
<evidence type="ECO:0000256" key="4">
    <source>
        <dbReference type="ARBA" id="ARBA00023273"/>
    </source>
</evidence>
<accession>A0A0G4I6F1</accession>
<sequence>MSRRMSKIDDSGGEAGASASQQPREKRKQEQLGPSLEADVLFLNEEVYDLLKILDYEKTFCDRELQPVPPCYFAYPAANPALQLRYFQALVHWLLKRLDKKPSWGKWDDPGTVATSMSVILDEMRLGVEVSPAKLKQGHGEVVCGLLVALLRKVLQEEGFRFHQPVFPDDGFAEEAEVDDDAELQAEIMEDEMAEGEEEDGIYGQEGAILGGTKRAQKAGGDGMGTGDGAGGEGEDEEGLMDAQVDPNEWALEVERATPKLKVHVPSDSKEWRAHQEQSRHFKKTLDDLFPQTKRTLNQIRSEVQQVLERIRTKEVWINAQFESKILEHQGTKSELSDLSKKHTDFSDMITSLQTELKVLSDRLEQVQQETEEKSSAVTDTAPLVKVKDAVKQLKAEIKLMELRTGVVSHSLLQARMRSKPPPGLRQTADAAFDAEEDNW</sequence>
<evidence type="ECO:0000256" key="2">
    <source>
        <dbReference type="ARBA" id="ARBA00009415"/>
    </source>
</evidence>
<dbReference type="VEuPathDB" id="CryptoDB:Cvel_11395"/>
<dbReference type="EMBL" id="CDMZ01005307">
    <property type="protein sequence ID" value="CEM52615.1"/>
    <property type="molecule type" value="Genomic_DNA"/>
</dbReference>
<reference evidence="7" key="1">
    <citation type="submission" date="2014-11" db="EMBL/GenBank/DDBJ databases">
        <authorList>
            <person name="Otto D Thomas"/>
            <person name="Naeem Raeece"/>
        </authorList>
    </citation>
    <scope>NUCLEOTIDE SEQUENCE</scope>
</reference>
<evidence type="ECO:0000256" key="5">
    <source>
        <dbReference type="SAM" id="Coils"/>
    </source>
</evidence>
<organism evidence="7">
    <name type="scientific">Chromera velia CCMP2878</name>
    <dbReference type="NCBI Taxonomy" id="1169474"/>
    <lineage>
        <taxon>Eukaryota</taxon>
        <taxon>Sar</taxon>
        <taxon>Alveolata</taxon>
        <taxon>Colpodellida</taxon>
        <taxon>Chromeraceae</taxon>
        <taxon>Chromera</taxon>
    </lineage>
</organism>
<comment type="similarity">
    <text evidence="2">Belongs to the IFT57 family.</text>
</comment>
<dbReference type="GO" id="GO:0005815">
    <property type="term" value="C:microtubule organizing center"/>
    <property type="evidence" value="ECO:0007669"/>
    <property type="project" value="TreeGrafter"/>
</dbReference>
<evidence type="ECO:0000256" key="6">
    <source>
        <dbReference type="SAM" id="MobiDB-lite"/>
    </source>
</evidence>
<feature type="region of interest" description="Disordered" evidence="6">
    <location>
        <begin position="215"/>
        <end position="239"/>
    </location>
</feature>
<feature type="compositionally biased region" description="Basic and acidic residues" evidence="6">
    <location>
        <begin position="1"/>
        <end position="10"/>
    </location>
</feature>
<dbReference type="PhylomeDB" id="A0A0G4I6F1"/>
<dbReference type="GO" id="GO:1905515">
    <property type="term" value="P:non-motile cilium assembly"/>
    <property type="evidence" value="ECO:0007669"/>
    <property type="project" value="TreeGrafter"/>
</dbReference>
<feature type="compositionally biased region" description="Gly residues" evidence="6">
    <location>
        <begin position="220"/>
        <end position="232"/>
    </location>
</feature>
<evidence type="ECO:0000256" key="3">
    <source>
        <dbReference type="ARBA" id="ARBA00023069"/>
    </source>
</evidence>